<name>X0Z966_9ZZZZ</name>
<feature type="transmembrane region" description="Helical" evidence="1">
    <location>
        <begin position="81"/>
        <end position="99"/>
    </location>
</feature>
<dbReference type="InterPro" id="IPR036259">
    <property type="entry name" value="MFS_trans_sf"/>
</dbReference>
<feature type="transmembrane region" description="Helical" evidence="1">
    <location>
        <begin position="152"/>
        <end position="170"/>
    </location>
</feature>
<protein>
    <submittedName>
        <fullName evidence="2">Uncharacterized protein</fullName>
    </submittedName>
</protein>
<dbReference type="AlphaFoldDB" id="X0Z966"/>
<keyword evidence="1" id="KW-0472">Membrane</keyword>
<keyword evidence="1" id="KW-0812">Transmembrane</keyword>
<evidence type="ECO:0000256" key="1">
    <source>
        <dbReference type="SAM" id="Phobius"/>
    </source>
</evidence>
<organism evidence="2">
    <name type="scientific">marine sediment metagenome</name>
    <dbReference type="NCBI Taxonomy" id="412755"/>
    <lineage>
        <taxon>unclassified sequences</taxon>
        <taxon>metagenomes</taxon>
        <taxon>ecological metagenomes</taxon>
    </lineage>
</organism>
<dbReference type="SUPFAM" id="SSF103473">
    <property type="entry name" value="MFS general substrate transporter"/>
    <property type="match status" value="1"/>
</dbReference>
<feature type="transmembrane region" description="Helical" evidence="1">
    <location>
        <begin position="28"/>
        <end position="48"/>
    </location>
</feature>
<feature type="transmembrane region" description="Helical" evidence="1">
    <location>
        <begin position="119"/>
        <end position="140"/>
    </location>
</feature>
<sequence>MVVSAARLGGLAAGGAMVALVGVVDPLLMLPFLGGACLLTAALLLPVLRRAAISTKTASSGNSDASNRLWTLMRHALQSRLVLVILLSTLLLVLLRNHLVFQYSTIFEETFGDKESLAAFIGSYKAVANALALAVQLLVVPPLIRSIGIGRANLLYALCLTSAPMGMLALPGL</sequence>
<dbReference type="EMBL" id="BARS01051398">
    <property type="protein sequence ID" value="GAG45006.1"/>
    <property type="molecule type" value="Genomic_DNA"/>
</dbReference>
<comment type="caution">
    <text evidence="2">The sequence shown here is derived from an EMBL/GenBank/DDBJ whole genome shotgun (WGS) entry which is preliminary data.</text>
</comment>
<reference evidence="2" key="1">
    <citation type="journal article" date="2014" name="Front. Microbiol.">
        <title>High frequency of phylogenetically diverse reductive dehalogenase-homologous genes in deep subseafloor sedimentary metagenomes.</title>
        <authorList>
            <person name="Kawai M."/>
            <person name="Futagami T."/>
            <person name="Toyoda A."/>
            <person name="Takaki Y."/>
            <person name="Nishi S."/>
            <person name="Hori S."/>
            <person name="Arai W."/>
            <person name="Tsubouchi T."/>
            <person name="Morono Y."/>
            <person name="Uchiyama I."/>
            <person name="Ito T."/>
            <person name="Fujiyama A."/>
            <person name="Inagaki F."/>
            <person name="Takami H."/>
        </authorList>
    </citation>
    <scope>NUCLEOTIDE SEQUENCE</scope>
    <source>
        <strain evidence="2">Expedition CK06-06</strain>
    </source>
</reference>
<feature type="non-terminal residue" evidence="2">
    <location>
        <position position="173"/>
    </location>
</feature>
<proteinExistence type="predicted"/>
<gene>
    <name evidence="2" type="ORF">S01H1_76572</name>
</gene>
<keyword evidence="1" id="KW-1133">Transmembrane helix</keyword>
<evidence type="ECO:0000313" key="2">
    <source>
        <dbReference type="EMBL" id="GAG45006.1"/>
    </source>
</evidence>
<accession>X0Z966</accession>